<feature type="compositionally biased region" description="Low complexity" evidence="1">
    <location>
        <begin position="1"/>
        <end position="17"/>
    </location>
</feature>
<name>A0AAD7EVB9_9AGAR</name>
<dbReference type="Pfam" id="PF20231">
    <property type="entry name" value="DUF6589"/>
    <property type="match status" value="1"/>
</dbReference>
<comment type="caution">
    <text evidence="3">The sequence shown here is derived from an EMBL/GenBank/DDBJ whole genome shotgun (WGS) entry which is preliminary data.</text>
</comment>
<dbReference type="AlphaFoldDB" id="A0AAD7EVB9"/>
<dbReference type="Proteomes" id="UP001218218">
    <property type="component" value="Unassembled WGS sequence"/>
</dbReference>
<dbReference type="InterPro" id="IPR046496">
    <property type="entry name" value="DUF6589"/>
</dbReference>
<keyword evidence="4" id="KW-1185">Reference proteome</keyword>
<evidence type="ECO:0000256" key="1">
    <source>
        <dbReference type="SAM" id="MobiDB-lite"/>
    </source>
</evidence>
<evidence type="ECO:0000259" key="2">
    <source>
        <dbReference type="Pfam" id="PF20231"/>
    </source>
</evidence>
<evidence type="ECO:0000313" key="4">
    <source>
        <dbReference type="Proteomes" id="UP001218218"/>
    </source>
</evidence>
<dbReference type="EMBL" id="JARIHO010000010">
    <property type="protein sequence ID" value="KAJ7354057.1"/>
    <property type="molecule type" value="Genomic_DNA"/>
</dbReference>
<feature type="compositionally biased region" description="Acidic residues" evidence="1">
    <location>
        <begin position="25"/>
        <end position="55"/>
    </location>
</feature>
<sequence length="869" mass="98700">MSSAPLSSSSHVVPHESQNFLPPDTESECSDSEDSDFDPVADLSSSDESDLDTEFTSETHQSGPAIQIQRTSHLRANLGDGLASKIKATLTVMDGLGINLPILLDGLSWGDPGCNLDAKIRYERSALLNSTELPGILHRWWRPPRAASNKKRRPKGAKDVMQDFAVNCSLQVLELELESLADLFKSPAGLDVTEEELTGVSLPKMITEVKKNAPNLWQVLMHLTRSPTQLERSPKKDPSKVSFSQDEFCIILIVIAIFEYTRSHHRGRLQKLFAIYFKFKGLSAKGFDTLHAIGLTMSNKWTGDAVERISNAAMGEMEQLMDRFPWLLSYDNALLPFKIFSQRIDKKSLLGNGTAATVYIKRSALALPPMANRSLQEFRLDGLRRPLTALEIFEISETSTGRQHTHTVFTVLKFLIDSPEFNFESYSHHDSSVFAWPAVRELLCGPDHTVLQYLLSTVNIQEASYEDNSRLIIEWLRQLKLGGIESQKKIGLDQVMAWVGDQLTVDRLRNLFKFRAEDDNSFERLDWLVVPPGFLHISMAFANSIHKQHLGTSKGRGLLAAFDLLGRKGLHSSKTEGPFFHDLNETLHIIADAQIRELWLQVSGSTKLDELRKRSPTELQKIAEKIVAEHASSGTLVTLQRKAHRDELKEQSTMFLRDVLPYIIFRAAIKHGDVGVMEDMIPQLLFRFIGGKNSKYAIEMLELLQGLHRDWPPEIRDFIRDHCWVLNNTGRRTGHMPIDEAQELNIKDIKVTHRSEGPNIDWKYLKKLHPAIHVVRSVSSHMESEFKTRVRGWKHTVPKKEEDVQGLQKWYRASDTHKFKPGRKITTKSDSDRPTDVVTRGETLANWIDLRKIDRATHQHWDSDRSDSD</sequence>
<organism evidence="3 4">
    <name type="scientific">Mycena albidolilacea</name>
    <dbReference type="NCBI Taxonomy" id="1033008"/>
    <lineage>
        <taxon>Eukaryota</taxon>
        <taxon>Fungi</taxon>
        <taxon>Dikarya</taxon>
        <taxon>Basidiomycota</taxon>
        <taxon>Agaricomycotina</taxon>
        <taxon>Agaricomycetes</taxon>
        <taxon>Agaricomycetidae</taxon>
        <taxon>Agaricales</taxon>
        <taxon>Marasmiineae</taxon>
        <taxon>Mycenaceae</taxon>
        <taxon>Mycena</taxon>
    </lineage>
</organism>
<feature type="region of interest" description="Disordered" evidence="1">
    <location>
        <begin position="1"/>
        <end position="65"/>
    </location>
</feature>
<gene>
    <name evidence="3" type="ORF">DFH08DRAFT_922790</name>
</gene>
<evidence type="ECO:0000313" key="3">
    <source>
        <dbReference type="EMBL" id="KAJ7354057.1"/>
    </source>
</evidence>
<accession>A0AAD7EVB9</accession>
<proteinExistence type="predicted"/>
<feature type="domain" description="DUF6589" evidence="2">
    <location>
        <begin position="384"/>
        <end position="795"/>
    </location>
</feature>
<reference evidence="3" key="1">
    <citation type="submission" date="2023-03" db="EMBL/GenBank/DDBJ databases">
        <title>Massive genome expansion in bonnet fungi (Mycena s.s.) driven by repeated elements and novel gene families across ecological guilds.</title>
        <authorList>
            <consortium name="Lawrence Berkeley National Laboratory"/>
            <person name="Harder C.B."/>
            <person name="Miyauchi S."/>
            <person name="Viragh M."/>
            <person name="Kuo A."/>
            <person name="Thoen E."/>
            <person name="Andreopoulos B."/>
            <person name="Lu D."/>
            <person name="Skrede I."/>
            <person name="Drula E."/>
            <person name="Henrissat B."/>
            <person name="Morin E."/>
            <person name="Kohler A."/>
            <person name="Barry K."/>
            <person name="LaButti K."/>
            <person name="Morin E."/>
            <person name="Salamov A."/>
            <person name="Lipzen A."/>
            <person name="Mereny Z."/>
            <person name="Hegedus B."/>
            <person name="Baldrian P."/>
            <person name="Stursova M."/>
            <person name="Weitz H."/>
            <person name="Taylor A."/>
            <person name="Grigoriev I.V."/>
            <person name="Nagy L.G."/>
            <person name="Martin F."/>
            <person name="Kauserud H."/>
        </authorList>
    </citation>
    <scope>NUCLEOTIDE SEQUENCE</scope>
    <source>
        <strain evidence="3">CBHHK002</strain>
    </source>
</reference>
<protein>
    <recommendedName>
        <fullName evidence="2">DUF6589 domain-containing protein</fullName>
    </recommendedName>
</protein>